<accession>A0A1W0ACH3</accession>
<dbReference type="GO" id="GO:0008270">
    <property type="term" value="F:zinc ion binding"/>
    <property type="evidence" value="ECO:0007669"/>
    <property type="project" value="UniProtKB-KW"/>
</dbReference>
<evidence type="ECO:0000313" key="7">
    <source>
        <dbReference type="Proteomes" id="UP000243217"/>
    </source>
</evidence>
<dbReference type="Proteomes" id="UP000243217">
    <property type="component" value="Unassembled WGS sequence"/>
</dbReference>
<keyword evidence="7" id="KW-1185">Reference proteome</keyword>
<evidence type="ECO:0000259" key="5">
    <source>
        <dbReference type="PROSITE" id="PS50089"/>
    </source>
</evidence>
<evidence type="ECO:0000256" key="1">
    <source>
        <dbReference type="ARBA" id="ARBA00022723"/>
    </source>
</evidence>
<comment type="caution">
    <text evidence="6">The sequence shown here is derived from an EMBL/GenBank/DDBJ whole genome shotgun (WGS) entry which is preliminary data.</text>
</comment>
<evidence type="ECO:0000256" key="2">
    <source>
        <dbReference type="ARBA" id="ARBA00022771"/>
    </source>
</evidence>
<dbReference type="OrthoDB" id="8062037at2759"/>
<dbReference type="InterPro" id="IPR013083">
    <property type="entry name" value="Znf_RING/FYVE/PHD"/>
</dbReference>
<dbReference type="InterPro" id="IPR051834">
    <property type="entry name" value="RING_finger_E3_ligase"/>
</dbReference>
<keyword evidence="2 4" id="KW-0863">Zinc-finger</keyword>
<evidence type="ECO:0000313" key="6">
    <source>
        <dbReference type="EMBL" id="OQS07984.1"/>
    </source>
</evidence>
<dbReference type="GO" id="GO:0006511">
    <property type="term" value="P:ubiquitin-dependent protein catabolic process"/>
    <property type="evidence" value="ECO:0007669"/>
    <property type="project" value="TreeGrafter"/>
</dbReference>
<evidence type="ECO:0000256" key="3">
    <source>
        <dbReference type="ARBA" id="ARBA00022833"/>
    </source>
</evidence>
<dbReference type="STRING" id="74557.A0A1W0ACH3"/>
<proteinExistence type="predicted"/>
<dbReference type="PANTHER" id="PTHR45931">
    <property type="entry name" value="SI:CH211-59O9.10"/>
    <property type="match status" value="1"/>
</dbReference>
<dbReference type="GO" id="GO:0061630">
    <property type="term" value="F:ubiquitin protein ligase activity"/>
    <property type="evidence" value="ECO:0007669"/>
    <property type="project" value="TreeGrafter"/>
</dbReference>
<organism evidence="6 7">
    <name type="scientific">Thraustotheca clavata</name>
    <dbReference type="NCBI Taxonomy" id="74557"/>
    <lineage>
        <taxon>Eukaryota</taxon>
        <taxon>Sar</taxon>
        <taxon>Stramenopiles</taxon>
        <taxon>Oomycota</taxon>
        <taxon>Saprolegniomycetes</taxon>
        <taxon>Saprolegniales</taxon>
        <taxon>Achlyaceae</taxon>
        <taxon>Thraustotheca</taxon>
    </lineage>
</organism>
<dbReference type="PROSITE" id="PS50089">
    <property type="entry name" value="ZF_RING_2"/>
    <property type="match status" value="1"/>
</dbReference>
<dbReference type="GO" id="GO:0005634">
    <property type="term" value="C:nucleus"/>
    <property type="evidence" value="ECO:0007669"/>
    <property type="project" value="TreeGrafter"/>
</dbReference>
<dbReference type="Gene3D" id="3.30.40.10">
    <property type="entry name" value="Zinc/RING finger domain, C3HC4 (zinc finger)"/>
    <property type="match status" value="1"/>
</dbReference>
<reference evidence="6 7" key="1">
    <citation type="journal article" date="2014" name="Genome Biol. Evol.">
        <title>The secreted proteins of Achlya hypogyna and Thraustotheca clavata identify the ancestral oomycete secretome and reveal gene acquisitions by horizontal gene transfer.</title>
        <authorList>
            <person name="Misner I."/>
            <person name="Blouin N."/>
            <person name="Leonard G."/>
            <person name="Richards T.A."/>
            <person name="Lane C.E."/>
        </authorList>
    </citation>
    <scope>NUCLEOTIDE SEQUENCE [LARGE SCALE GENOMIC DNA]</scope>
    <source>
        <strain evidence="6 7">ATCC 34112</strain>
    </source>
</reference>
<dbReference type="InterPro" id="IPR001841">
    <property type="entry name" value="Znf_RING"/>
</dbReference>
<dbReference type="AlphaFoldDB" id="A0A1W0ACH3"/>
<dbReference type="SMART" id="SM00184">
    <property type="entry name" value="RING"/>
    <property type="match status" value="1"/>
</dbReference>
<dbReference type="PANTHER" id="PTHR45931:SF3">
    <property type="entry name" value="RING ZINC FINGER-CONTAINING PROTEIN"/>
    <property type="match status" value="1"/>
</dbReference>
<dbReference type="SUPFAM" id="SSF57850">
    <property type="entry name" value="RING/U-box"/>
    <property type="match status" value="1"/>
</dbReference>
<gene>
    <name evidence="6" type="ORF">THRCLA_00031</name>
</gene>
<dbReference type="EMBL" id="JNBS01000014">
    <property type="protein sequence ID" value="OQS07984.1"/>
    <property type="molecule type" value="Genomic_DNA"/>
</dbReference>
<keyword evidence="1" id="KW-0479">Metal-binding</keyword>
<dbReference type="Pfam" id="PF13639">
    <property type="entry name" value="zf-RING_2"/>
    <property type="match status" value="1"/>
</dbReference>
<name>A0A1W0ACH3_9STRA</name>
<keyword evidence="3" id="KW-0862">Zinc</keyword>
<evidence type="ECO:0000256" key="4">
    <source>
        <dbReference type="PROSITE-ProRule" id="PRU00175"/>
    </source>
</evidence>
<feature type="domain" description="RING-type" evidence="5">
    <location>
        <begin position="284"/>
        <end position="326"/>
    </location>
</feature>
<sequence length="405" mass="45981">MWELPAWEEEKESNKMGLRVIEVQTKENWKCGGKKDEKMTFNNGLRTKSVLTERLAPKSIHTEKFKVRTNCPYPAKSGLQESKPMFTEKIAVKTIAKPMFQEPFTCKALCNEKVAAKPLVNVPQAVNHDQFTARTMVMEPLLPVRSKDVVEDLARALLSDCINKRQREALKTFKVEIIKTPSHSSSSSCNSSCGSPKDNKTYEDTGLSCSSSDDELNQLHAMSPSFVWEDNCRDSKSCVPDIDTMLLVNSPESEDFFEERGLPKEVRYSLPIAYGTVNETSKICSICQVAYEIGSHIVTLTPCQHFFHALCVDKWLWNHTTCPLCRTEVVYKTAESCDARGIECPQGDRENMRKKMRSQCAEFRPLHPPVMDNLDVQFSGLQVQDSIRTTLDHLVCPVAQRTWRK</sequence>
<protein>
    <recommendedName>
        <fullName evidence="5">RING-type domain-containing protein</fullName>
    </recommendedName>
</protein>